<evidence type="ECO:0000256" key="7">
    <source>
        <dbReference type="RuleBase" id="RU362065"/>
    </source>
</evidence>
<evidence type="ECO:0000256" key="5">
    <source>
        <dbReference type="ARBA" id="ARBA00022525"/>
    </source>
</evidence>
<dbReference type="GO" id="GO:0005576">
    <property type="term" value="C:extracellular region"/>
    <property type="evidence" value="ECO:0007669"/>
    <property type="project" value="UniProtKB-SubCell"/>
</dbReference>
<dbReference type="InterPro" id="IPR053927">
    <property type="entry name" value="FlgK_helical"/>
</dbReference>
<keyword evidence="11" id="KW-0282">Flagellum</keyword>
<evidence type="ECO:0000259" key="8">
    <source>
        <dbReference type="Pfam" id="PF00460"/>
    </source>
</evidence>
<dbReference type="OrthoDB" id="9802553at2"/>
<dbReference type="NCBIfam" id="TIGR02492">
    <property type="entry name" value="flgK_ends"/>
    <property type="match status" value="1"/>
</dbReference>
<keyword evidence="11" id="KW-0966">Cell projection</keyword>
<dbReference type="Proteomes" id="UP000036780">
    <property type="component" value="Unassembled WGS sequence"/>
</dbReference>
<dbReference type="SUPFAM" id="SSF64518">
    <property type="entry name" value="Phase 1 flagellin"/>
    <property type="match status" value="1"/>
</dbReference>
<evidence type="ECO:0000256" key="6">
    <source>
        <dbReference type="ARBA" id="ARBA00023143"/>
    </source>
</evidence>
<dbReference type="RefSeq" id="WP_050352318.1">
    <property type="nucleotide sequence ID" value="NZ_BOSN01000008.1"/>
</dbReference>
<evidence type="ECO:0000259" key="9">
    <source>
        <dbReference type="Pfam" id="PF06429"/>
    </source>
</evidence>
<dbReference type="PATRIC" id="fig|1473.5.peg.1686"/>
<dbReference type="Pfam" id="PF06429">
    <property type="entry name" value="Flg_bbr_C"/>
    <property type="match status" value="1"/>
</dbReference>
<accession>A0A0L0QNC5</accession>
<protein>
    <recommendedName>
        <fullName evidence="4 7">Flagellar hook-associated protein 1</fullName>
        <shortName evidence="7">HAP1</shortName>
    </recommendedName>
</protein>
<dbReference type="GeneID" id="66871166"/>
<evidence type="ECO:0000313" key="12">
    <source>
        <dbReference type="Proteomes" id="UP000036780"/>
    </source>
</evidence>
<evidence type="ECO:0000259" key="10">
    <source>
        <dbReference type="Pfam" id="PF22638"/>
    </source>
</evidence>
<feature type="domain" description="Flagellar hook-associated protein FlgK helical" evidence="10">
    <location>
        <begin position="101"/>
        <end position="362"/>
    </location>
</feature>
<dbReference type="GO" id="GO:0044780">
    <property type="term" value="P:bacterial-type flagellum assembly"/>
    <property type="evidence" value="ECO:0007669"/>
    <property type="project" value="InterPro"/>
</dbReference>
<evidence type="ECO:0000256" key="1">
    <source>
        <dbReference type="ARBA" id="ARBA00004365"/>
    </source>
</evidence>
<evidence type="ECO:0000313" key="11">
    <source>
        <dbReference type="EMBL" id="KNE19763.1"/>
    </source>
</evidence>
<organism evidence="11 12">
    <name type="scientific">Virgibacillus pantothenticus</name>
    <dbReference type="NCBI Taxonomy" id="1473"/>
    <lineage>
        <taxon>Bacteria</taxon>
        <taxon>Bacillati</taxon>
        <taxon>Bacillota</taxon>
        <taxon>Bacilli</taxon>
        <taxon>Bacillales</taxon>
        <taxon>Bacillaceae</taxon>
        <taxon>Virgibacillus</taxon>
    </lineage>
</organism>
<comment type="subcellular location">
    <subcellularLocation>
        <location evidence="1 7">Bacterial flagellum</location>
    </subcellularLocation>
    <subcellularLocation>
        <location evidence="2 7">Secreted</location>
    </subcellularLocation>
</comment>
<evidence type="ECO:0000256" key="3">
    <source>
        <dbReference type="ARBA" id="ARBA00009677"/>
    </source>
</evidence>
<dbReference type="InterPro" id="IPR002371">
    <property type="entry name" value="FlgK"/>
</dbReference>
<comment type="similarity">
    <text evidence="3 7">Belongs to the flagella basal body rod proteins family.</text>
</comment>
<dbReference type="PRINTS" id="PR01005">
    <property type="entry name" value="FLGHOOKAP1"/>
</dbReference>
<keyword evidence="11" id="KW-0969">Cilium</keyword>
<keyword evidence="12" id="KW-1185">Reference proteome</keyword>
<dbReference type="GO" id="GO:0009424">
    <property type="term" value="C:bacterial-type flagellum hook"/>
    <property type="evidence" value="ECO:0007669"/>
    <property type="project" value="UniProtKB-UniRule"/>
</dbReference>
<dbReference type="GO" id="GO:0005198">
    <property type="term" value="F:structural molecule activity"/>
    <property type="evidence" value="ECO:0007669"/>
    <property type="project" value="UniProtKB-UniRule"/>
</dbReference>
<keyword evidence="6 7" id="KW-0975">Bacterial flagellum</keyword>
<dbReference type="Pfam" id="PF22638">
    <property type="entry name" value="FlgK_D1"/>
    <property type="match status" value="1"/>
</dbReference>
<dbReference type="PANTHER" id="PTHR30033:SF1">
    <property type="entry name" value="FLAGELLAR HOOK-ASSOCIATED PROTEIN 1"/>
    <property type="match status" value="1"/>
</dbReference>
<evidence type="ECO:0000256" key="4">
    <source>
        <dbReference type="ARBA" id="ARBA00016244"/>
    </source>
</evidence>
<dbReference type="InterPro" id="IPR010930">
    <property type="entry name" value="Flg_bb/hook_C_dom"/>
</dbReference>
<feature type="domain" description="Flagellar basal body rod protein N-terminal" evidence="8">
    <location>
        <begin position="8"/>
        <end position="37"/>
    </location>
</feature>
<dbReference type="PANTHER" id="PTHR30033">
    <property type="entry name" value="FLAGELLAR HOOK-ASSOCIATED PROTEIN 1"/>
    <property type="match status" value="1"/>
</dbReference>
<evidence type="ECO:0000256" key="2">
    <source>
        <dbReference type="ARBA" id="ARBA00004613"/>
    </source>
</evidence>
<proteinExistence type="inferred from homology"/>
<dbReference type="EMBL" id="LGTO01000007">
    <property type="protein sequence ID" value="KNE19763.1"/>
    <property type="molecule type" value="Genomic_DNA"/>
</dbReference>
<name>A0A0L0QNC5_VIRPA</name>
<feature type="domain" description="Flagellar basal-body/hook protein C-terminal" evidence="9">
    <location>
        <begin position="461"/>
        <end position="501"/>
    </location>
</feature>
<dbReference type="InterPro" id="IPR001444">
    <property type="entry name" value="Flag_bb_rod_N"/>
</dbReference>
<gene>
    <name evidence="7 11" type="primary">flgK</name>
    <name evidence="11" type="ORF">AFK71_15130</name>
</gene>
<dbReference type="AlphaFoldDB" id="A0A0L0QNC5"/>
<dbReference type="Pfam" id="PF00460">
    <property type="entry name" value="Flg_bb_rod"/>
    <property type="match status" value="1"/>
</dbReference>
<keyword evidence="5 7" id="KW-0964">Secreted</keyword>
<sequence>MSSFHGLEMAKQALFAQQSALYTTGHNISNANTEGYTRQRVNFETLSPYPAASRNRPEIPGQMGTGVEAGSVQRVRNKFLDYQFRSENGRLGYWTTKSEALSKMEALLNEPSKNGLAKTIDKFWNSLQDLAVNPGNTGARSVVANRGLAVAETFQYLSKSLTSHRSDLKNQIGTSVENANSLLRQIGSLNEQISELEPHGYLPNDLYDRRDKLIDELSNIMNIKVTYSKSSESSPHIADGIATIEVVDNDGNSFQPNVILVNGNPGQEQINELTVEYGNDPYAPVTSFNVNGEQLNILESNGSLGGLIASYGHDIDGDGTIQGTYTDMLTNLDKMATTMAKAFNSVHRNGKALDGTDGVDFFVFKDSESGAAGITVNPDIMEEPDLIAASTNETNGEGANALALSKVFNDRSLEGDPLGENTSINSFYDSLIGEMGVQAEEANRMNENTAILRAQVENERMSISSVSLDEEMSNMIKFQHAYNAAARSMTTIDEMLDRIINNMGIVGR</sequence>
<comment type="caution">
    <text evidence="11">The sequence shown here is derived from an EMBL/GenBank/DDBJ whole genome shotgun (WGS) entry which is preliminary data.</text>
</comment>
<reference evidence="12" key="1">
    <citation type="submission" date="2015-07" db="EMBL/GenBank/DDBJ databases">
        <title>Fjat-10053 dsm26.</title>
        <authorList>
            <person name="Liu B."/>
            <person name="Wang J."/>
            <person name="Zhu Y."/>
            <person name="Liu G."/>
            <person name="Chen Q."/>
            <person name="Chen Z."/>
            <person name="Lan J."/>
            <person name="Che J."/>
            <person name="Ge C."/>
            <person name="Shi H."/>
            <person name="Pan Z."/>
            <person name="Liu X."/>
        </authorList>
    </citation>
    <scope>NUCLEOTIDE SEQUENCE [LARGE SCALE GENOMIC DNA]</scope>
    <source>
        <strain evidence="12">DSM 26</strain>
    </source>
</reference>